<gene>
    <name evidence="1" type="ORF">V6E02_11410</name>
</gene>
<name>A0ABV0EGS2_9BURK</name>
<proteinExistence type="predicted"/>
<evidence type="ECO:0000313" key="1">
    <source>
        <dbReference type="EMBL" id="MEO1767819.1"/>
    </source>
</evidence>
<evidence type="ECO:0000313" key="2">
    <source>
        <dbReference type="Proteomes" id="UP001482231"/>
    </source>
</evidence>
<reference evidence="1 2" key="1">
    <citation type="submission" date="2024-02" db="EMBL/GenBank/DDBJ databases">
        <title>New thermophilic sulfur-oxidizing bacteria from a hot springs of the Uzon caldera (Kamchatka, Russia).</title>
        <authorList>
            <person name="Dukat A.M."/>
            <person name="Elcheninov A.G."/>
            <person name="Frolov E.N."/>
        </authorList>
    </citation>
    <scope>NUCLEOTIDE SEQUENCE [LARGE SCALE GENOMIC DNA]</scope>
    <source>
        <strain evidence="1 2">AK1</strain>
    </source>
</reference>
<organism evidence="1 2">
    <name type="scientific">Thiobacter aerophilum</name>
    <dbReference type="NCBI Taxonomy" id="3121275"/>
    <lineage>
        <taxon>Bacteria</taxon>
        <taxon>Pseudomonadati</taxon>
        <taxon>Pseudomonadota</taxon>
        <taxon>Betaproteobacteria</taxon>
        <taxon>Burkholderiales</taxon>
        <taxon>Thiobacteraceae</taxon>
        <taxon>Thiobacter</taxon>
    </lineage>
</organism>
<dbReference type="Proteomes" id="UP001482231">
    <property type="component" value="Unassembled WGS sequence"/>
</dbReference>
<dbReference type="RefSeq" id="WP_347308931.1">
    <property type="nucleotide sequence ID" value="NZ_JBAJEX010000011.1"/>
</dbReference>
<protein>
    <submittedName>
        <fullName evidence="1">Uncharacterized protein</fullName>
    </submittedName>
</protein>
<comment type="caution">
    <text evidence="1">The sequence shown here is derived from an EMBL/GenBank/DDBJ whole genome shotgun (WGS) entry which is preliminary data.</text>
</comment>
<sequence>MIGSRGLGVLLPDHGGQRSGFFGALCSLIVGLADGILDAAALLGFFLRRQAAAKVGVPRLRNAGSPAAECTGGDVVGVQHIPSSIIATLAVGREPLQFAIGNDCFRRLDSGLLHGGAELVDNVGVGDVLCRFPLPDGGGISVWG</sequence>
<dbReference type="EMBL" id="JBAJEX010000011">
    <property type="protein sequence ID" value="MEO1767819.1"/>
    <property type="molecule type" value="Genomic_DNA"/>
</dbReference>
<accession>A0ABV0EGS2</accession>
<keyword evidence="2" id="KW-1185">Reference proteome</keyword>